<comment type="caution">
    <text evidence="2">The sequence shown here is derived from an EMBL/GenBank/DDBJ whole genome shotgun (WGS) entry which is preliminary data.</text>
</comment>
<reference evidence="3" key="1">
    <citation type="journal article" date="2019" name="Int. J. Syst. Evol. Microbiol.">
        <title>The Global Catalogue of Microorganisms (GCM) 10K type strain sequencing project: providing services to taxonomists for standard genome sequencing and annotation.</title>
        <authorList>
            <consortium name="The Broad Institute Genomics Platform"/>
            <consortium name="The Broad Institute Genome Sequencing Center for Infectious Disease"/>
            <person name="Wu L."/>
            <person name="Ma J."/>
        </authorList>
    </citation>
    <scope>NUCLEOTIDE SEQUENCE [LARGE SCALE GENOMIC DNA]</scope>
    <source>
        <strain evidence="3">JCM 13929</strain>
    </source>
</reference>
<feature type="region of interest" description="Disordered" evidence="1">
    <location>
        <begin position="43"/>
        <end position="62"/>
    </location>
</feature>
<proteinExistence type="predicted"/>
<feature type="compositionally biased region" description="Basic and acidic residues" evidence="1">
    <location>
        <begin position="50"/>
        <end position="61"/>
    </location>
</feature>
<organism evidence="2 3">
    <name type="scientific">Nonomuraea maheshkhaliensis</name>
    <dbReference type="NCBI Taxonomy" id="419590"/>
    <lineage>
        <taxon>Bacteria</taxon>
        <taxon>Bacillati</taxon>
        <taxon>Actinomycetota</taxon>
        <taxon>Actinomycetes</taxon>
        <taxon>Streptosporangiales</taxon>
        <taxon>Streptosporangiaceae</taxon>
        <taxon>Nonomuraea</taxon>
    </lineage>
</organism>
<gene>
    <name evidence="2" type="ORF">GCM10009733_004300</name>
</gene>
<keyword evidence="3" id="KW-1185">Reference proteome</keyword>
<evidence type="ECO:0000256" key="1">
    <source>
        <dbReference type="SAM" id="MobiDB-lite"/>
    </source>
</evidence>
<protein>
    <submittedName>
        <fullName evidence="2">Uncharacterized protein</fullName>
    </submittedName>
</protein>
<evidence type="ECO:0000313" key="2">
    <source>
        <dbReference type="EMBL" id="GAA1611388.1"/>
    </source>
</evidence>
<evidence type="ECO:0000313" key="3">
    <source>
        <dbReference type="Proteomes" id="UP001500064"/>
    </source>
</evidence>
<sequence>MAGFVPSKTHVGDPTELIYPLCHNQGKSLGRWAYAGWHVPTGNRRTGWQSRKDENDGRPDGMRWGVMGGTVVRRIAVMRDVVVRAAGERGGVGTGGREGGAAGGCGWWRGCWCWRVGPLGCSG</sequence>
<accession>A0ABP4QK57</accession>
<dbReference type="Proteomes" id="UP001500064">
    <property type="component" value="Unassembled WGS sequence"/>
</dbReference>
<dbReference type="EMBL" id="BAAAMU010000002">
    <property type="protein sequence ID" value="GAA1611388.1"/>
    <property type="molecule type" value="Genomic_DNA"/>
</dbReference>
<name>A0ABP4QK57_9ACTN</name>